<dbReference type="OrthoDB" id="544277at2759"/>
<dbReference type="AlphaFoldDB" id="A0A9P4N4N5"/>
<dbReference type="Gene3D" id="3.40.630.30">
    <property type="match status" value="1"/>
</dbReference>
<gene>
    <name evidence="2" type="ORF">CC78DRAFT_618792</name>
</gene>
<dbReference type="InterPro" id="IPR052523">
    <property type="entry name" value="Trichothecene_AcTrans"/>
</dbReference>
<dbReference type="Pfam" id="PF00583">
    <property type="entry name" value="Acetyltransf_1"/>
    <property type="match status" value="1"/>
</dbReference>
<dbReference type="PANTHER" id="PTHR42791">
    <property type="entry name" value="GNAT FAMILY ACETYLTRANSFERASE"/>
    <property type="match status" value="1"/>
</dbReference>
<dbReference type="PROSITE" id="PS51186">
    <property type="entry name" value="GNAT"/>
    <property type="match status" value="1"/>
</dbReference>
<dbReference type="SUPFAM" id="SSF55729">
    <property type="entry name" value="Acyl-CoA N-acyltransferases (Nat)"/>
    <property type="match status" value="1"/>
</dbReference>
<dbReference type="EMBL" id="ML986644">
    <property type="protein sequence ID" value="KAF2262169.1"/>
    <property type="molecule type" value="Genomic_DNA"/>
</dbReference>
<accession>A0A9P4N4N5</accession>
<feature type="domain" description="N-acetyltransferase" evidence="1">
    <location>
        <begin position="151"/>
        <end position="248"/>
    </location>
</feature>
<organism evidence="2 3">
    <name type="scientific">Lojkania enalia</name>
    <dbReference type="NCBI Taxonomy" id="147567"/>
    <lineage>
        <taxon>Eukaryota</taxon>
        <taxon>Fungi</taxon>
        <taxon>Dikarya</taxon>
        <taxon>Ascomycota</taxon>
        <taxon>Pezizomycotina</taxon>
        <taxon>Dothideomycetes</taxon>
        <taxon>Pleosporomycetidae</taxon>
        <taxon>Pleosporales</taxon>
        <taxon>Pleosporales incertae sedis</taxon>
        <taxon>Lojkania</taxon>
    </lineage>
</organism>
<evidence type="ECO:0000313" key="3">
    <source>
        <dbReference type="Proteomes" id="UP000800093"/>
    </source>
</evidence>
<evidence type="ECO:0000313" key="2">
    <source>
        <dbReference type="EMBL" id="KAF2262169.1"/>
    </source>
</evidence>
<dbReference type="GO" id="GO:0016747">
    <property type="term" value="F:acyltransferase activity, transferring groups other than amino-acyl groups"/>
    <property type="evidence" value="ECO:0007669"/>
    <property type="project" value="InterPro"/>
</dbReference>
<dbReference type="InterPro" id="IPR000182">
    <property type="entry name" value="GNAT_dom"/>
</dbReference>
<proteinExistence type="predicted"/>
<dbReference type="Proteomes" id="UP000800093">
    <property type="component" value="Unassembled WGS sequence"/>
</dbReference>
<dbReference type="InterPro" id="IPR016181">
    <property type="entry name" value="Acyl_CoA_acyltransferase"/>
</dbReference>
<keyword evidence="3" id="KW-1185">Reference proteome</keyword>
<comment type="caution">
    <text evidence="2">The sequence shown here is derived from an EMBL/GenBank/DDBJ whole genome shotgun (WGS) entry which is preliminary data.</text>
</comment>
<reference evidence="3" key="1">
    <citation type="journal article" date="2020" name="Stud. Mycol.">
        <title>101 Dothideomycetes genomes: A test case for predicting lifestyles and emergence of pathogens.</title>
        <authorList>
            <person name="Haridas S."/>
            <person name="Albert R."/>
            <person name="Binder M."/>
            <person name="Bloem J."/>
            <person name="LaButti K."/>
            <person name="Salamov A."/>
            <person name="Andreopoulos B."/>
            <person name="Baker S."/>
            <person name="Barry K."/>
            <person name="Bills G."/>
            <person name="Bluhm B."/>
            <person name="Cannon C."/>
            <person name="Castanera R."/>
            <person name="Culley D."/>
            <person name="Daum C."/>
            <person name="Ezra D."/>
            <person name="Gonzalez J."/>
            <person name="Henrissat B."/>
            <person name="Kuo A."/>
            <person name="Liang C."/>
            <person name="Lipzen A."/>
            <person name="Lutzoni F."/>
            <person name="Magnuson J."/>
            <person name="Mondo S."/>
            <person name="Nolan M."/>
            <person name="Ohm R."/>
            <person name="Pangilinan J."/>
            <person name="Park H.-J."/>
            <person name="Ramirez L."/>
            <person name="Alfaro M."/>
            <person name="Sun H."/>
            <person name="Tritt A."/>
            <person name="Yoshinaga Y."/>
            <person name="Zwiers L.-H."/>
            <person name="Turgeon B."/>
            <person name="Goodwin S."/>
            <person name="Spatafora J."/>
            <person name="Crous P."/>
            <person name="Grigoriev I."/>
        </authorList>
    </citation>
    <scope>NUCLEOTIDE SEQUENCE [LARGE SCALE GENOMIC DNA]</scope>
    <source>
        <strain evidence="3">CBS 304.66</strain>
    </source>
</reference>
<sequence length="252" mass="27609">MSTSPQPQTHITTASGSIYQAPFTPILSSAFSTDPLTTYLLNHIPKSSRDALREHMFHLTFTCAAHSDAQFLEASVSNSTSSSNSSTKIPPSFHTCAIVVPPGHSMLTLNLPLLHTLLHGGLVSLLGRTGPKTILRVLAFESKIAAAKKKTFSKNEEYVYIYMLGTDPTHRGHGLATTILRRIKKEAEQKRKPIWLEASSSKSRALYAREGFVDVEGVYVLGKGRVGQDGEKGGKDGVRVFPMVWWPAGYVR</sequence>
<name>A0A9P4N4N5_9PLEO</name>
<dbReference type="PANTHER" id="PTHR42791:SF1">
    <property type="entry name" value="N-ACETYLTRANSFERASE DOMAIN-CONTAINING PROTEIN"/>
    <property type="match status" value="1"/>
</dbReference>
<evidence type="ECO:0000259" key="1">
    <source>
        <dbReference type="PROSITE" id="PS51186"/>
    </source>
</evidence>
<protein>
    <recommendedName>
        <fullName evidence="1">N-acetyltransferase domain-containing protein</fullName>
    </recommendedName>
</protein>
<dbReference type="CDD" id="cd04301">
    <property type="entry name" value="NAT_SF"/>
    <property type="match status" value="1"/>
</dbReference>